<dbReference type="InterPro" id="IPR027417">
    <property type="entry name" value="P-loop_NTPase"/>
</dbReference>
<dbReference type="Gene3D" id="3.40.50.300">
    <property type="entry name" value="P-loop containing nucleotide triphosphate hydrolases"/>
    <property type="match status" value="1"/>
</dbReference>
<dbReference type="NCBIfam" id="NF002988">
    <property type="entry name" value="PRK03731.1"/>
    <property type="match status" value="1"/>
</dbReference>
<evidence type="ECO:0000313" key="12">
    <source>
        <dbReference type="EMBL" id="NJB67781.1"/>
    </source>
</evidence>
<protein>
    <recommendedName>
        <fullName evidence="2 11">Shikimate kinase</fullName>
        <shortName evidence="11">SK</shortName>
        <ecNumber evidence="2 11">2.7.1.71</ecNumber>
    </recommendedName>
</protein>
<name>A0A846QHV4_9BACT</name>
<comment type="caution">
    <text evidence="11">Lacks conserved residue(s) required for the propagation of feature annotation.</text>
</comment>
<dbReference type="PANTHER" id="PTHR21087">
    <property type="entry name" value="SHIKIMATE KINASE"/>
    <property type="match status" value="1"/>
</dbReference>
<dbReference type="PROSITE" id="PS01128">
    <property type="entry name" value="SHIKIMATE_KINASE"/>
    <property type="match status" value="1"/>
</dbReference>
<dbReference type="GO" id="GO:0008652">
    <property type="term" value="P:amino acid biosynthetic process"/>
    <property type="evidence" value="ECO:0007669"/>
    <property type="project" value="UniProtKB-KW"/>
</dbReference>
<dbReference type="AlphaFoldDB" id="A0A846QHV4"/>
<keyword evidence="4 11" id="KW-0028">Amino-acid biosynthesis</keyword>
<evidence type="ECO:0000256" key="6">
    <source>
        <dbReference type="ARBA" id="ARBA00022741"/>
    </source>
</evidence>
<feature type="binding site" evidence="11">
    <location>
        <position position="94"/>
    </location>
    <ligand>
        <name>substrate</name>
    </ligand>
</feature>
<comment type="function">
    <text evidence="11">Catalyzes the specific phosphorylation of the 3-hydroxyl group of shikimic acid using ATP as a cosubstrate.</text>
</comment>
<evidence type="ECO:0000256" key="4">
    <source>
        <dbReference type="ARBA" id="ARBA00022605"/>
    </source>
</evidence>
<evidence type="ECO:0000256" key="5">
    <source>
        <dbReference type="ARBA" id="ARBA00022679"/>
    </source>
</evidence>
<evidence type="ECO:0000256" key="1">
    <source>
        <dbReference type="ARBA" id="ARBA00004842"/>
    </source>
</evidence>
<accession>A0A846QHV4</accession>
<evidence type="ECO:0000256" key="9">
    <source>
        <dbReference type="ARBA" id="ARBA00023141"/>
    </source>
</evidence>
<evidence type="ECO:0000313" key="13">
    <source>
        <dbReference type="Proteomes" id="UP000580856"/>
    </source>
</evidence>
<feature type="binding site" evidence="11">
    <location>
        <position position="52"/>
    </location>
    <ligand>
        <name>Mg(2+)</name>
        <dbReference type="ChEBI" id="CHEBI:18420"/>
    </ligand>
</feature>
<sequence>MARFITPEGAMCRKNDVADEGRVMTFGNVPRPVDFGERTNVYLVGLRASGKTSLGRALAKRLGREFLDTDELVRQAAGRDVADIVAEGGWESFRRMEREALRGIAADAGAVVATGGGIVLDAENRAFMRAGGPVFYLMADVALLMSRLAVDPAEGQRPALTDLSPEDEMRATLAEREPLYLDAATFVLRAQDPLDELVEDVLDKLRLLRRG</sequence>
<keyword evidence="7 11" id="KW-0418">Kinase</keyword>
<feature type="binding site" evidence="11">
    <location>
        <position position="157"/>
    </location>
    <ligand>
        <name>ATP</name>
        <dbReference type="ChEBI" id="CHEBI:30616"/>
    </ligand>
</feature>
<keyword evidence="13" id="KW-1185">Reference proteome</keyword>
<dbReference type="PRINTS" id="PR01100">
    <property type="entry name" value="SHIKIMTKNASE"/>
</dbReference>
<dbReference type="EC" id="2.7.1.71" evidence="2 11"/>
<comment type="subcellular location">
    <subcellularLocation>
        <location evidence="11">Cytoplasm</location>
    </subcellularLocation>
</comment>
<keyword evidence="9 11" id="KW-0057">Aromatic amino acid biosynthesis</keyword>
<feature type="binding site" evidence="11">
    <location>
        <position position="176"/>
    </location>
    <ligand>
        <name>substrate</name>
    </ligand>
</feature>
<dbReference type="UniPathway" id="UPA00053">
    <property type="reaction ID" value="UER00088"/>
</dbReference>
<comment type="caution">
    <text evidence="12">The sequence shown here is derived from an EMBL/GenBank/DDBJ whole genome shotgun (WGS) entry which is preliminary data.</text>
</comment>
<evidence type="ECO:0000256" key="3">
    <source>
        <dbReference type="ARBA" id="ARBA00022490"/>
    </source>
</evidence>
<dbReference type="Proteomes" id="UP000580856">
    <property type="component" value="Unassembled WGS sequence"/>
</dbReference>
<dbReference type="HAMAP" id="MF_00109">
    <property type="entry name" value="Shikimate_kinase"/>
    <property type="match status" value="1"/>
</dbReference>
<keyword evidence="6 11" id="KW-0547">Nucleotide-binding</keyword>
<dbReference type="GO" id="GO:0000287">
    <property type="term" value="F:magnesium ion binding"/>
    <property type="evidence" value="ECO:0007669"/>
    <property type="project" value="UniProtKB-UniRule"/>
</dbReference>
<dbReference type="GO" id="GO:0009423">
    <property type="term" value="P:chorismate biosynthetic process"/>
    <property type="evidence" value="ECO:0007669"/>
    <property type="project" value="UniProtKB-UniRule"/>
</dbReference>
<feature type="binding site" evidence="11">
    <location>
        <position position="116"/>
    </location>
    <ligand>
        <name>substrate</name>
    </ligand>
</feature>
<evidence type="ECO:0000256" key="10">
    <source>
        <dbReference type="ARBA" id="ARBA00048567"/>
    </source>
</evidence>
<comment type="similarity">
    <text evidence="11">Belongs to the shikimate kinase family.</text>
</comment>
<dbReference type="GO" id="GO:0004765">
    <property type="term" value="F:shikimate kinase activity"/>
    <property type="evidence" value="ECO:0007669"/>
    <property type="project" value="UniProtKB-UniRule"/>
</dbReference>
<feature type="binding site" evidence="11">
    <location>
        <begin position="48"/>
        <end position="53"/>
    </location>
    <ligand>
        <name>ATP</name>
        <dbReference type="ChEBI" id="CHEBI:30616"/>
    </ligand>
</feature>
<gene>
    <name evidence="11" type="primary">aroK</name>
    <name evidence="12" type="ORF">GGQ74_001421</name>
</gene>
<dbReference type="GO" id="GO:0005829">
    <property type="term" value="C:cytosol"/>
    <property type="evidence" value="ECO:0007669"/>
    <property type="project" value="TreeGrafter"/>
</dbReference>
<comment type="cofactor">
    <cofactor evidence="11">
        <name>Mg(2+)</name>
        <dbReference type="ChEBI" id="CHEBI:18420"/>
    </cofactor>
    <text evidence="11">Binds 1 Mg(2+) ion per subunit.</text>
</comment>
<dbReference type="InterPro" id="IPR031322">
    <property type="entry name" value="Shikimate/glucono_kinase"/>
</dbReference>
<keyword evidence="11" id="KW-0460">Magnesium</keyword>
<dbReference type="EMBL" id="JAATJA010000001">
    <property type="protein sequence ID" value="NJB67781.1"/>
    <property type="molecule type" value="Genomic_DNA"/>
</dbReference>
<comment type="catalytic activity">
    <reaction evidence="10 11">
        <text>shikimate + ATP = 3-phosphoshikimate + ADP + H(+)</text>
        <dbReference type="Rhea" id="RHEA:13121"/>
        <dbReference type="ChEBI" id="CHEBI:15378"/>
        <dbReference type="ChEBI" id="CHEBI:30616"/>
        <dbReference type="ChEBI" id="CHEBI:36208"/>
        <dbReference type="ChEBI" id="CHEBI:145989"/>
        <dbReference type="ChEBI" id="CHEBI:456216"/>
        <dbReference type="EC" id="2.7.1.71"/>
    </reaction>
</comment>
<organism evidence="12 13">
    <name type="scientific">Desulfobaculum xiamenense</name>
    <dbReference type="NCBI Taxonomy" id="995050"/>
    <lineage>
        <taxon>Bacteria</taxon>
        <taxon>Pseudomonadati</taxon>
        <taxon>Thermodesulfobacteriota</taxon>
        <taxon>Desulfovibrionia</taxon>
        <taxon>Desulfovibrionales</taxon>
        <taxon>Desulfovibrionaceae</taxon>
        <taxon>Desulfobaculum</taxon>
    </lineage>
</organism>
<dbReference type="InterPro" id="IPR023000">
    <property type="entry name" value="Shikimate_kinase_CS"/>
</dbReference>
<keyword evidence="5 11" id="KW-0808">Transferase</keyword>
<evidence type="ECO:0000256" key="11">
    <source>
        <dbReference type="HAMAP-Rule" id="MF_00109"/>
    </source>
</evidence>
<evidence type="ECO:0000256" key="8">
    <source>
        <dbReference type="ARBA" id="ARBA00022840"/>
    </source>
</evidence>
<feature type="binding site" evidence="11">
    <location>
        <position position="70"/>
    </location>
    <ligand>
        <name>substrate</name>
    </ligand>
</feature>
<evidence type="ECO:0000256" key="7">
    <source>
        <dbReference type="ARBA" id="ARBA00022777"/>
    </source>
</evidence>
<keyword evidence="3 11" id="KW-0963">Cytoplasm</keyword>
<keyword evidence="11" id="KW-0479">Metal-binding</keyword>
<comment type="pathway">
    <text evidence="1 11">Metabolic intermediate biosynthesis; chorismate biosynthesis; chorismate from D-erythrose 4-phosphate and phosphoenolpyruvate: step 5/7.</text>
</comment>
<proteinExistence type="inferred from homology"/>
<keyword evidence="8 11" id="KW-0067">ATP-binding</keyword>
<comment type="subunit">
    <text evidence="11">Monomer.</text>
</comment>
<evidence type="ECO:0000256" key="2">
    <source>
        <dbReference type="ARBA" id="ARBA00012154"/>
    </source>
</evidence>
<dbReference type="SUPFAM" id="SSF52540">
    <property type="entry name" value="P-loop containing nucleoside triphosphate hydrolases"/>
    <property type="match status" value="1"/>
</dbReference>
<dbReference type="Pfam" id="PF01202">
    <property type="entry name" value="SKI"/>
    <property type="match status" value="1"/>
</dbReference>
<dbReference type="CDD" id="cd00464">
    <property type="entry name" value="SK"/>
    <property type="match status" value="1"/>
</dbReference>
<dbReference type="PANTHER" id="PTHR21087:SF21">
    <property type="entry name" value="SHIKIMATE KINASE 2"/>
    <property type="match status" value="1"/>
</dbReference>
<dbReference type="GO" id="GO:0005524">
    <property type="term" value="F:ATP binding"/>
    <property type="evidence" value="ECO:0007669"/>
    <property type="project" value="UniProtKB-UniRule"/>
</dbReference>
<reference evidence="12 13" key="1">
    <citation type="submission" date="2020-03" db="EMBL/GenBank/DDBJ databases">
        <title>Genomic Encyclopedia of Type Strains, Phase IV (KMG-IV): sequencing the most valuable type-strain genomes for metagenomic binning, comparative biology and taxonomic classification.</title>
        <authorList>
            <person name="Goeker M."/>
        </authorList>
    </citation>
    <scope>NUCLEOTIDE SEQUENCE [LARGE SCALE GENOMIC DNA]</scope>
    <source>
        <strain evidence="12 13">DSM 24233</strain>
    </source>
</reference>
<dbReference type="InterPro" id="IPR000623">
    <property type="entry name" value="Shikimate_kinase/TSH1"/>
</dbReference>
<dbReference type="GO" id="GO:0009073">
    <property type="term" value="P:aromatic amino acid family biosynthetic process"/>
    <property type="evidence" value="ECO:0007669"/>
    <property type="project" value="UniProtKB-KW"/>
</dbReference>